<protein>
    <submittedName>
        <fullName evidence="1">Uncharacterized protein</fullName>
    </submittedName>
</protein>
<proteinExistence type="predicted"/>
<evidence type="ECO:0000313" key="2">
    <source>
        <dbReference type="Proteomes" id="UP001139887"/>
    </source>
</evidence>
<comment type="caution">
    <text evidence="1">The sequence shown here is derived from an EMBL/GenBank/DDBJ whole genome shotgun (WGS) entry which is preliminary data.</text>
</comment>
<evidence type="ECO:0000313" key="1">
    <source>
        <dbReference type="EMBL" id="KAJ2850624.1"/>
    </source>
</evidence>
<dbReference type="Proteomes" id="UP001139887">
    <property type="component" value="Unassembled WGS sequence"/>
</dbReference>
<dbReference type="EMBL" id="JANBUW010000027">
    <property type="protein sequence ID" value="KAJ2850624.1"/>
    <property type="molecule type" value="Genomic_DNA"/>
</dbReference>
<gene>
    <name evidence="1" type="ORF">IWW36_001735</name>
</gene>
<keyword evidence="2" id="KW-1185">Reference proteome</keyword>
<dbReference type="OrthoDB" id="10328537at2759"/>
<dbReference type="AlphaFoldDB" id="A0A9W8I955"/>
<organism evidence="1 2">
    <name type="scientific">Coemansia brasiliensis</name>
    <dbReference type="NCBI Taxonomy" id="2650707"/>
    <lineage>
        <taxon>Eukaryota</taxon>
        <taxon>Fungi</taxon>
        <taxon>Fungi incertae sedis</taxon>
        <taxon>Zoopagomycota</taxon>
        <taxon>Kickxellomycotina</taxon>
        <taxon>Kickxellomycetes</taxon>
        <taxon>Kickxellales</taxon>
        <taxon>Kickxellaceae</taxon>
        <taxon>Coemansia</taxon>
    </lineage>
</organism>
<name>A0A9W8I955_9FUNG</name>
<sequence length="116" mass="12518">MPDELPEAAAARMSLALAIAEQYVLVSQACPLEQLGSATTLCGSKPGASPACSSTRSYFDRDDATLAAPSEGRRLRKSLLLMVRPRTCTGSTLDNNEDNYVFECHTNAYQKNPICC</sequence>
<accession>A0A9W8I955</accession>
<reference evidence="1" key="1">
    <citation type="submission" date="2022-07" db="EMBL/GenBank/DDBJ databases">
        <title>Phylogenomic reconstructions and comparative analyses of Kickxellomycotina fungi.</title>
        <authorList>
            <person name="Reynolds N.K."/>
            <person name="Stajich J.E."/>
            <person name="Barry K."/>
            <person name="Grigoriev I.V."/>
            <person name="Crous P."/>
            <person name="Smith M.E."/>
        </authorList>
    </citation>
    <scope>NUCLEOTIDE SEQUENCE</scope>
    <source>
        <strain evidence="1">NRRL 1566</strain>
    </source>
</reference>